<evidence type="ECO:0000256" key="1">
    <source>
        <dbReference type="ARBA" id="ARBA00022603"/>
    </source>
</evidence>
<dbReference type="RefSeq" id="WP_368999996.1">
    <property type="nucleotide sequence ID" value="NZ_CP158487.1"/>
</dbReference>
<dbReference type="GO" id="GO:0003723">
    <property type="term" value="F:RNA binding"/>
    <property type="evidence" value="ECO:0007669"/>
    <property type="project" value="InterPro"/>
</dbReference>
<dbReference type="InterPro" id="IPR029026">
    <property type="entry name" value="tRNA_m1G_MTases_N"/>
</dbReference>
<dbReference type="InterPro" id="IPR029028">
    <property type="entry name" value="Alpha/beta_knot_MTases"/>
</dbReference>
<dbReference type="PANTHER" id="PTHR46429">
    <property type="entry name" value="23S RRNA (GUANOSINE-2'-O-)-METHYLTRANSFERASE RLMB"/>
    <property type="match status" value="1"/>
</dbReference>
<sequence length="183" mass="20499">MEDKRNVIDKFKGRSESEIIKDLDSEDHGLVIALENTERDFNMGTIVRSANAFGVRQIYVIGRRQWNKRGAMMTDKYLHITYLATTEEFVEKMRDEGREIIAIDNIPGSVNMSETNLPKRAVLVFGQEGPGISEEMAQMADKIVAIEQFGSTRSINVGAAATVAMYCWLQQHVLSGNSSPRPS</sequence>
<dbReference type="GO" id="GO:0008173">
    <property type="term" value="F:RNA methyltransferase activity"/>
    <property type="evidence" value="ECO:0007669"/>
    <property type="project" value="InterPro"/>
</dbReference>
<dbReference type="GO" id="GO:0005829">
    <property type="term" value="C:cytosol"/>
    <property type="evidence" value="ECO:0007669"/>
    <property type="project" value="TreeGrafter"/>
</dbReference>
<dbReference type="SUPFAM" id="SSF75217">
    <property type="entry name" value="alpha/beta knot"/>
    <property type="match status" value="1"/>
</dbReference>
<dbReference type="InterPro" id="IPR001537">
    <property type="entry name" value="SpoU_MeTrfase"/>
</dbReference>
<accession>A0AB39JCN0</accession>
<evidence type="ECO:0000256" key="2">
    <source>
        <dbReference type="ARBA" id="ARBA00022679"/>
    </source>
</evidence>
<organism evidence="4">
    <name type="scientific">Candidatus Nanosynbacter sp. TM7-074</name>
    <dbReference type="NCBI Taxonomy" id="3158573"/>
    <lineage>
        <taxon>Bacteria</taxon>
        <taxon>Candidatus Saccharimonadota</taxon>
        <taxon>Candidatus Saccharimonadia</taxon>
        <taxon>Candidatus Nanosynbacterales</taxon>
        <taxon>Candidatus Nanosynbacteraceae</taxon>
        <taxon>Candidatus Nanosynbacter</taxon>
    </lineage>
</organism>
<gene>
    <name evidence="4" type="ORF">TM074_02115</name>
</gene>
<dbReference type="Pfam" id="PF00588">
    <property type="entry name" value="SpoU_methylase"/>
    <property type="match status" value="1"/>
</dbReference>
<dbReference type="AlphaFoldDB" id="A0AB39JCN0"/>
<name>A0AB39JCN0_9BACT</name>
<keyword evidence="2" id="KW-0808">Transferase</keyword>
<protein>
    <submittedName>
        <fullName evidence="4">TrmH family RNA methyltransferase</fullName>
    </submittedName>
</protein>
<feature type="domain" description="tRNA/rRNA methyltransferase SpoU type" evidence="3">
    <location>
        <begin position="30"/>
        <end position="166"/>
    </location>
</feature>
<dbReference type="PANTHER" id="PTHR46429:SF1">
    <property type="entry name" value="23S RRNA (GUANOSINE-2'-O-)-METHYLTRANSFERASE RLMB"/>
    <property type="match status" value="1"/>
</dbReference>
<keyword evidence="1 4" id="KW-0489">Methyltransferase</keyword>
<evidence type="ECO:0000259" key="3">
    <source>
        <dbReference type="Pfam" id="PF00588"/>
    </source>
</evidence>
<proteinExistence type="predicted"/>
<dbReference type="GO" id="GO:0032259">
    <property type="term" value="P:methylation"/>
    <property type="evidence" value="ECO:0007669"/>
    <property type="project" value="UniProtKB-KW"/>
</dbReference>
<dbReference type="Gene3D" id="3.40.1280.10">
    <property type="match status" value="1"/>
</dbReference>
<evidence type="ECO:0000313" key="4">
    <source>
        <dbReference type="EMBL" id="XDN89486.1"/>
    </source>
</evidence>
<dbReference type="GO" id="GO:0006396">
    <property type="term" value="P:RNA processing"/>
    <property type="evidence" value="ECO:0007669"/>
    <property type="project" value="InterPro"/>
</dbReference>
<dbReference type="EMBL" id="CP158487">
    <property type="protein sequence ID" value="XDN89486.1"/>
    <property type="molecule type" value="Genomic_DNA"/>
</dbReference>
<dbReference type="InterPro" id="IPR004441">
    <property type="entry name" value="rRNA_MeTrfase_TrmH"/>
</dbReference>
<reference evidence="4" key="1">
    <citation type="submission" date="2024-06" db="EMBL/GenBank/DDBJ databases">
        <authorList>
            <person name="Atkinson C."/>
            <person name="McLean J."/>
            <person name="Gallagher L."/>
            <person name="Bor B."/>
            <person name="Mougous J."/>
        </authorList>
    </citation>
    <scope>NUCLEOTIDE SEQUENCE</scope>
    <source>
        <strain evidence="4">TM7-074</strain>
    </source>
</reference>